<feature type="compositionally biased region" description="Gly residues" evidence="1">
    <location>
        <begin position="364"/>
        <end position="377"/>
    </location>
</feature>
<feature type="domain" description="Large polyvalent protein-associated" evidence="2">
    <location>
        <begin position="819"/>
        <end position="907"/>
    </location>
</feature>
<evidence type="ECO:0000313" key="3">
    <source>
        <dbReference type="EMBL" id="OTP75626.1"/>
    </source>
</evidence>
<gene>
    <name evidence="3" type="ORF">PAMC26577_13135</name>
</gene>
<comment type="caution">
    <text evidence="3">The sequence shown here is derived from an EMBL/GenBank/DDBJ whole genome shotgun (WGS) entry which is preliminary data.</text>
</comment>
<feature type="region of interest" description="Disordered" evidence="1">
    <location>
        <begin position="503"/>
        <end position="533"/>
    </location>
</feature>
<evidence type="ECO:0000256" key="1">
    <source>
        <dbReference type="SAM" id="MobiDB-lite"/>
    </source>
</evidence>
<evidence type="ECO:0000259" key="2">
    <source>
        <dbReference type="Pfam" id="PF18821"/>
    </source>
</evidence>
<sequence length="969" mass="108299">MLIRPQGRHDGVKEYLENGRKLGRELERDEMDDRVILVGDLELTNSIIQSINVASDVDRYLSVTLSFKEDEVSRETLLAITEEFRAFVSAAYRPDEINFYAEAHLPKVKSYLDDASGKLVERKAHIHVVIPKTNLISGGHLEPLGFVKSNIDFIDAFQEHINAKFGLASPKDNRRIKFSDASEMISRYKGDLFKGSSRELRETLLDSMLDRKIEQYDDFMALLAEHGQTRLRNRGRENEYPNVKVADAVKGVNLKDHVFSRAFVELPTAEKLMHLSADIAPKYESSGTSRETAPAILETLDRWHTTRALEVKYLNNGNTKSFPAYQAASVNERMAMLEQRRDAFYSKHLEDHHESGSERPSSGRSGGTPGSASGGSTPGSPRRVNEHGAGNRRFRGDGRLHEFDRTAGIGSRVDPRLDAGSDAQFPRGPGTGSPGGLPPDARRDVRSGPRGATERQQHGAFPDSQGTPAPALNGMRGMSGVPVDRFAPRRAVLVPDHALHQLEHERAVSPDSVRRNSHRERAGVRKTGRRADSVLSQRMRDERERIVQRSAGDEYSVIRSNLDPRRLLAELSHSHGVRPEKYRITQGRDGAGRIRAGARHLNVSDFLTKELHLPWRDASDILRGSYQRQISGAAIPKARELPRATLWREYTTDRDVFRRARQDAMATQQTSEQSRRAQIKQTFNIARDAARNNLDLRPSGRRALVSIARMTKADAEQTLRSQIQLERDALIAKYGPRQGASFGEFLQARAQAGDTRALVELRRMRPTTPEPPQPEENWIMPAGQEHARGKRQAPTAEDKKDWSESSYDNQIIYRAPHLSYEVHRDGVVTYQHDGRSVVRDHGSAVRVLKTDPAAIEAALRLSQAKFGPVLKLQGPLEMQREAARVAAEAGLYVEFSDNSLNDIMQARRVELIADRATALETRSKDRSRGRDAPAKPTPAGQDHAPDPVPGVKSTPDEDLRPSSPSAHTL</sequence>
<dbReference type="Pfam" id="PF18821">
    <property type="entry name" value="LPD7"/>
    <property type="match status" value="1"/>
</dbReference>
<dbReference type="AlphaFoldDB" id="A0A242MXK8"/>
<feature type="compositionally biased region" description="Basic and acidic residues" evidence="1">
    <location>
        <begin position="394"/>
        <end position="405"/>
    </location>
</feature>
<feature type="compositionally biased region" description="Basic and acidic residues" evidence="1">
    <location>
        <begin position="503"/>
        <end position="523"/>
    </location>
</feature>
<dbReference type="Proteomes" id="UP000195221">
    <property type="component" value="Unassembled WGS sequence"/>
</dbReference>
<feature type="region of interest" description="Disordered" evidence="1">
    <location>
        <begin position="920"/>
        <end position="969"/>
    </location>
</feature>
<dbReference type="InterPro" id="IPR040677">
    <property type="entry name" value="LPD7"/>
</dbReference>
<dbReference type="EMBL" id="NBTZ01000049">
    <property type="protein sequence ID" value="OTP75626.1"/>
    <property type="molecule type" value="Genomic_DNA"/>
</dbReference>
<feature type="compositionally biased region" description="Basic and acidic residues" evidence="1">
    <location>
        <begin position="440"/>
        <end position="457"/>
    </location>
</feature>
<feature type="region of interest" description="Disordered" evidence="1">
    <location>
        <begin position="349"/>
        <end position="477"/>
    </location>
</feature>
<reference evidence="3 4" key="1">
    <citation type="submission" date="2017-03" db="EMBL/GenBank/DDBJ databases">
        <title>Genome analysis of strain PAMC 26577.</title>
        <authorList>
            <person name="Oh H.-M."/>
            <person name="Yang J.-A."/>
        </authorList>
    </citation>
    <scope>NUCLEOTIDE SEQUENCE [LARGE SCALE GENOMIC DNA]</scope>
    <source>
        <strain evidence="3 4">PAMC 26577</strain>
    </source>
</reference>
<feature type="compositionally biased region" description="Basic and acidic residues" evidence="1">
    <location>
        <begin position="921"/>
        <end position="933"/>
    </location>
</feature>
<organism evidence="3 4">
    <name type="scientific">Caballeronia sordidicola</name>
    <name type="common">Burkholderia sordidicola</name>
    <dbReference type="NCBI Taxonomy" id="196367"/>
    <lineage>
        <taxon>Bacteria</taxon>
        <taxon>Pseudomonadati</taxon>
        <taxon>Pseudomonadota</taxon>
        <taxon>Betaproteobacteria</taxon>
        <taxon>Burkholderiales</taxon>
        <taxon>Burkholderiaceae</taxon>
        <taxon>Caballeronia</taxon>
    </lineage>
</organism>
<feature type="region of interest" description="Disordered" evidence="1">
    <location>
        <begin position="784"/>
        <end position="803"/>
    </location>
</feature>
<evidence type="ECO:0000313" key="4">
    <source>
        <dbReference type="Proteomes" id="UP000195221"/>
    </source>
</evidence>
<protein>
    <submittedName>
        <fullName evidence="3">Relaxase</fullName>
    </submittedName>
</protein>
<accession>A0A242MXK8</accession>
<name>A0A242MXK8_CABSO</name>
<proteinExistence type="predicted"/>